<dbReference type="PROSITE" id="PS50127">
    <property type="entry name" value="UBC_2"/>
    <property type="match status" value="1"/>
</dbReference>
<evidence type="ECO:0000256" key="2">
    <source>
        <dbReference type="ARBA" id="ARBA00022786"/>
    </source>
</evidence>
<dbReference type="Pfam" id="PF00179">
    <property type="entry name" value="UQ_con"/>
    <property type="match status" value="1"/>
</dbReference>
<evidence type="ECO:0000256" key="1">
    <source>
        <dbReference type="ARBA" id="ARBA00022679"/>
    </source>
</evidence>
<sequence>MPPKARSLPGLPDDYTPRLVIGDLVTRPGEPSFRAHVLRCWADEEDDDLPDTDDDSPLNKPLLRGEVGIVEVRGTRRSIVPESTLELIHREFSVGDVVKRSLLDTKSGVILATKSQIQLEHAISHQKLDGWIPASKVIVAVQIEKKDKVVHGPWIGIVDDVYEHALVETPTRSRKAIKPDDTLDYGYPLVEHTCEASKCTHTDKRFFEACNTTVIDFWPLGISVSWIAINQELSPAEQDKHPEPDRHWYGPDMKYLTHIPPFRTVIPMDICVEFLDEKDDAKYGLIRTVHDNGTHSARVMRVMACRTTLTVKWQTGEETEESHLELVPYRNVDDYESWPGEWIVWKGDNGERRPAVVQTFDPDNRVANILFTDVTPNETQTVPVLELDTGGPGEDHYGVSLGQWVLFTPDNHSPLPEVPTIGRPPFPDDSMEVEKHRAMVTMMIQAFDIRFEPPLGDSTRILWCGVVSSLHLDGTVSVHLPNGQERRVGLKNLVVLNDMTGSDDWFEMFDPFEGMSEDDSDDKSDKSWETVSEDVISPQDIIEVDEVEEKVKEEKMEDTKEVEGRMKEEKMEEYVKDAKHVEAMYPAAGDGQVVEDTRPQAGPSTSKKENSLDDQGMDQVWKGFEMLEQAPEDHHYFNESRREATYKTYRSRLQKEHRTLMTSLPDNILVRTYEDRTDLMRVLIIGPEGTPYADAPFFFDVFLNPFTFPNQPPAVFFHSHTNGHGRCNPNLYEEGKVCLSILGTWSGDKSESWSPSKSSLLQVFVSISGLVLVRHPYHCEPAFAKLEGTREGALNSRLYSEKAYVLSRSFVRAALTSPPTGFEKELKYYYFERGRLKSVIDHATALMEKSTDGEKERKEEMWNDDVIGGLTQGAIMTLDRTMTSLKDLLKQSGTTT</sequence>
<reference evidence="5 6" key="1">
    <citation type="submission" date="2016-06" db="EMBL/GenBank/DDBJ databases">
        <title>Evolution of pathogenesis and genome organization in the Tremellales.</title>
        <authorList>
            <person name="Cuomo C."/>
            <person name="Litvintseva A."/>
            <person name="Heitman J."/>
            <person name="Chen Y."/>
            <person name="Sun S."/>
            <person name="Springer D."/>
            <person name="Dromer F."/>
            <person name="Young S."/>
            <person name="Zeng Q."/>
            <person name="Chapman S."/>
            <person name="Gujja S."/>
            <person name="Saif S."/>
            <person name="Birren B."/>
        </authorList>
    </citation>
    <scope>NUCLEOTIDE SEQUENCE [LARGE SCALE GENOMIC DNA]</scope>
    <source>
        <strain evidence="5 6">ATCC 28783</strain>
    </source>
</reference>
<name>A0A4Q1BL53_TREME</name>
<dbReference type="InterPro" id="IPR016135">
    <property type="entry name" value="UBQ-conjugating_enzyme/RWD"/>
</dbReference>
<dbReference type="Proteomes" id="UP000289152">
    <property type="component" value="Unassembled WGS sequence"/>
</dbReference>
<accession>A0A4Q1BL53</accession>
<comment type="caution">
    <text evidence="5">The sequence shown here is derived from an EMBL/GenBank/DDBJ whole genome shotgun (WGS) entry which is preliminary data.</text>
</comment>
<dbReference type="GO" id="GO:0061631">
    <property type="term" value="F:ubiquitin conjugating enzyme activity"/>
    <property type="evidence" value="ECO:0007669"/>
    <property type="project" value="TreeGrafter"/>
</dbReference>
<dbReference type="InterPro" id="IPR000608">
    <property type="entry name" value="UBC"/>
</dbReference>
<dbReference type="SMART" id="SM00212">
    <property type="entry name" value="UBCc"/>
    <property type="match status" value="1"/>
</dbReference>
<dbReference type="VEuPathDB" id="FungiDB:TREMEDRAFT_35789"/>
<dbReference type="SUPFAM" id="SSF54495">
    <property type="entry name" value="UBC-like"/>
    <property type="match status" value="1"/>
</dbReference>
<dbReference type="Gene3D" id="3.10.110.10">
    <property type="entry name" value="Ubiquitin Conjugating Enzyme"/>
    <property type="match status" value="1"/>
</dbReference>
<feature type="region of interest" description="Disordered" evidence="3">
    <location>
        <begin position="592"/>
        <end position="614"/>
    </location>
</feature>
<dbReference type="STRING" id="5217.A0A4Q1BL53"/>
<organism evidence="5 6">
    <name type="scientific">Tremella mesenterica</name>
    <name type="common">Jelly fungus</name>
    <dbReference type="NCBI Taxonomy" id="5217"/>
    <lineage>
        <taxon>Eukaryota</taxon>
        <taxon>Fungi</taxon>
        <taxon>Dikarya</taxon>
        <taxon>Basidiomycota</taxon>
        <taxon>Agaricomycotina</taxon>
        <taxon>Tremellomycetes</taxon>
        <taxon>Tremellales</taxon>
        <taxon>Tremellaceae</taxon>
        <taxon>Tremella</taxon>
    </lineage>
</organism>
<keyword evidence="1" id="KW-0808">Transferase</keyword>
<evidence type="ECO:0000256" key="3">
    <source>
        <dbReference type="SAM" id="MobiDB-lite"/>
    </source>
</evidence>
<evidence type="ECO:0000313" key="6">
    <source>
        <dbReference type="Proteomes" id="UP000289152"/>
    </source>
</evidence>
<protein>
    <recommendedName>
        <fullName evidence="4">UBC core domain-containing protein</fullName>
    </recommendedName>
</protein>
<feature type="domain" description="UBC core" evidence="4">
    <location>
        <begin position="648"/>
        <end position="812"/>
    </location>
</feature>
<dbReference type="FunFam" id="3.10.110.10:FF:000094">
    <property type="entry name" value="Probable ubiquitin-conjugating enzyme E2 23"/>
    <property type="match status" value="1"/>
</dbReference>
<proteinExistence type="predicted"/>
<keyword evidence="2" id="KW-0833">Ubl conjugation pathway</keyword>
<evidence type="ECO:0000313" key="5">
    <source>
        <dbReference type="EMBL" id="RXK38456.1"/>
    </source>
</evidence>
<dbReference type="OrthoDB" id="1926878at2759"/>
<dbReference type="PANTHER" id="PTHR46116:SF15">
    <property type="entry name" value="(E3-INDEPENDENT) E2 UBIQUITIN-CONJUGATING ENZYME"/>
    <property type="match status" value="1"/>
</dbReference>
<dbReference type="EMBL" id="SDIL01000047">
    <property type="protein sequence ID" value="RXK38456.1"/>
    <property type="molecule type" value="Genomic_DNA"/>
</dbReference>
<dbReference type="CDD" id="cd23837">
    <property type="entry name" value="UBCc_UBE2O"/>
    <property type="match status" value="1"/>
</dbReference>
<dbReference type="PANTHER" id="PTHR46116">
    <property type="entry name" value="(E3-INDEPENDENT) E2 UBIQUITIN-CONJUGATING ENZYME"/>
    <property type="match status" value="1"/>
</dbReference>
<keyword evidence="6" id="KW-1185">Reference proteome</keyword>
<dbReference type="InParanoid" id="A0A4Q1BL53"/>
<gene>
    <name evidence="5" type="ORF">M231_04221</name>
</gene>
<evidence type="ECO:0000259" key="4">
    <source>
        <dbReference type="PROSITE" id="PS50127"/>
    </source>
</evidence>
<dbReference type="AlphaFoldDB" id="A0A4Q1BL53"/>